<dbReference type="RefSeq" id="WP_023172227.1">
    <property type="nucleotide sequence ID" value="NC_022600.1"/>
</dbReference>
<organism evidence="1 2">
    <name type="scientific">Gloeobacter kilaueensis (strain ATCC BAA-2537 / CCAP 1431/1 / ULC 316 / JS1)</name>
    <dbReference type="NCBI Taxonomy" id="1183438"/>
    <lineage>
        <taxon>Bacteria</taxon>
        <taxon>Bacillati</taxon>
        <taxon>Cyanobacteriota</taxon>
        <taxon>Cyanophyceae</taxon>
        <taxon>Gloeobacterales</taxon>
        <taxon>Gloeobacteraceae</taxon>
        <taxon>Gloeobacter</taxon>
    </lineage>
</organism>
<dbReference type="KEGG" id="glj:GKIL_0921"/>
<proteinExistence type="predicted"/>
<accession>U5QDX7</accession>
<evidence type="ECO:0000313" key="2">
    <source>
        <dbReference type="Proteomes" id="UP000017396"/>
    </source>
</evidence>
<sequence length="55" mass="5757">MLTIAPPPPPPALTTEDQNWLAILALMAEGGDLTGEEIDQIDALLAAELASEDVD</sequence>
<protein>
    <submittedName>
        <fullName evidence="1">Uncharacterized protein</fullName>
    </submittedName>
</protein>
<dbReference type="AlphaFoldDB" id="U5QDX7"/>
<evidence type="ECO:0000313" key="1">
    <source>
        <dbReference type="EMBL" id="AGY57167.1"/>
    </source>
</evidence>
<dbReference type="HOGENOM" id="CLU_3025874_0_0_3"/>
<gene>
    <name evidence="1" type="ORF">GKIL_0921</name>
</gene>
<dbReference type="STRING" id="1183438.GKIL_0921"/>
<name>U5QDX7_GLOK1</name>
<dbReference type="Proteomes" id="UP000017396">
    <property type="component" value="Chromosome"/>
</dbReference>
<dbReference type="EMBL" id="CP003587">
    <property type="protein sequence ID" value="AGY57167.1"/>
    <property type="molecule type" value="Genomic_DNA"/>
</dbReference>
<reference evidence="1 2" key="1">
    <citation type="journal article" date="2013" name="PLoS ONE">
        <title>Cultivation and Complete Genome Sequencing of Gloeobacter kilaueensis sp. nov., from a Lava Cave in Kilauea Caldera, Hawai'i.</title>
        <authorList>
            <person name="Saw J.H."/>
            <person name="Schatz M."/>
            <person name="Brown M.V."/>
            <person name="Kunkel D.D."/>
            <person name="Foster J.S."/>
            <person name="Shick H."/>
            <person name="Christensen S."/>
            <person name="Hou S."/>
            <person name="Wan X."/>
            <person name="Donachie S.P."/>
        </authorList>
    </citation>
    <scope>NUCLEOTIDE SEQUENCE [LARGE SCALE GENOMIC DNA]</scope>
    <source>
        <strain evidence="2">JS</strain>
    </source>
</reference>
<keyword evidence="2" id="KW-1185">Reference proteome</keyword>